<accession>A0A0F9V5I5</accession>
<dbReference type="Gene3D" id="1.10.8.60">
    <property type="match status" value="1"/>
</dbReference>
<dbReference type="InterPro" id="IPR015163">
    <property type="entry name" value="Cdc6_C"/>
</dbReference>
<evidence type="ECO:0000256" key="1">
    <source>
        <dbReference type="ARBA" id="ARBA00006184"/>
    </source>
</evidence>
<dbReference type="InterPro" id="IPR036390">
    <property type="entry name" value="WH_DNA-bd_sf"/>
</dbReference>
<dbReference type="InterPro" id="IPR027417">
    <property type="entry name" value="P-loop_NTPase"/>
</dbReference>
<dbReference type="SMART" id="SM01074">
    <property type="entry name" value="Cdc6_C"/>
    <property type="match status" value="1"/>
</dbReference>
<evidence type="ECO:0000256" key="2">
    <source>
        <dbReference type="ARBA" id="ARBA00022705"/>
    </source>
</evidence>
<dbReference type="PANTHER" id="PTHR10763">
    <property type="entry name" value="CELL DIVISION CONTROL PROTEIN 6-RELATED"/>
    <property type="match status" value="1"/>
</dbReference>
<dbReference type="InterPro" id="IPR049945">
    <property type="entry name" value="AAA_22"/>
</dbReference>
<protein>
    <recommendedName>
        <fullName evidence="3">Cdc6 C-terminal domain-containing protein</fullName>
    </recommendedName>
</protein>
<feature type="domain" description="Cdc6 C-terminal" evidence="3">
    <location>
        <begin position="308"/>
        <end position="389"/>
    </location>
</feature>
<comment type="caution">
    <text evidence="4">The sequence shown here is derived from an EMBL/GenBank/DDBJ whole genome shotgun (WGS) entry which is preliminary data.</text>
</comment>
<gene>
    <name evidence="4" type="ORF">LCGC14_0524480</name>
</gene>
<dbReference type="GO" id="GO:0016887">
    <property type="term" value="F:ATP hydrolysis activity"/>
    <property type="evidence" value="ECO:0007669"/>
    <property type="project" value="InterPro"/>
</dbReference>
<dbReference type="InterPro" id="IPR050311">
    <property type="entry name" value="ORC1/CDC6"/>
</dbReference>
<dbReference type="Gene3D" id="1.10.10.10">
    <property type="entry name" value="Winged helix-like DNA-binding domain superfamily/Winged helix DNA-binding domain"/>
    <property type="match status" value="1"/>
</dbReference>
<organism evidence="4">
    <name type="scientific">marine sediment metagenome</name>
    <dbReference type="NCBI Taxonomy" id="412755"/>
    <lineage>
        <taxon>unclassified sequences</taxon>
        <taxon>metagenomes</taxon>
        <taxon>ecological metagenomes</taxon>
    </lineage>
</organism>
<dbReference type="Pfam" id="PF09079">
    <property type="entry name" value="WHD_Cdc6"/>
    <property type="match status" value="1"/>
</dbReference>
<name>A0A0F9V5I5_9ZZZZ</name>
<comment type="similarity">
    <text evidence="1">Belongs to the CDC6/cdc18 family.</text>
</comment>
<dbReference type="EMBL" id="LAZR01000668">
    <property type="protein sequence ID" value="KKN61153.1"/>
    <property type="molecule type" value="Genomic_DNA"/>
</dbReference>
<keyword evidence="2" id="KW-0235">DNA replication</keyword>
<dbReference type="PANTHER" id="PTHR10763:SF31">
    <property type="entry name" value="ORC1-TYPE DNA REPLICATION PROTEIN 2"/>
    <property type="match status" value="1"/>
</dbReference>
<dbReference type="SUPFAM" id="SSF52540">
    <property type="entry name" value="P-loop containing nucleoside triphosphate hydrolases"/>
    <property type="match status" value="1"/>
</dbReference>
<reference evidence="4" key="1">
    <citation type="journal article" date="2015" name="Nature">
        <title>Complex archaea that bridge the gap between prokaryotes and eukaryotes.</title>
        <authorList>
            <person name="Spang A."/>
            <person name="Saw J.H."/>
            <person name="Jorgensen S.L."/>
            <person name="Zaremba-Niedzwiedzka K."/>
            <person name="Martijn J."/>
            <person name="Lind A.E."/>
            <person name="van Eijk R."/>
            <person name="Schleper C."/>
            <person name="Guy L."/>
            <person name="Ettema T.J."/>
        </authorList>
    </citation>
    <scope>NUCLEOTIDE SEQUENCE</scope>
</reference>
<dbReference type="AlphaFoldDB" id="A0A0F9V5I5"/>
<sequence>MIAITANNFYDLTKFKHTIHRDSVFRNIEVLDFSYVPDKLYMRNDIINSLIYSFRRILTDNNSSTNCLITGLPGSGKTTIARYFAKHFRQSALESIPDFHIEFFNCLRFRRNDTIVAHLSKKYCHSSGKGYASEEFWIILLKKLIYSKKYLFIILDNIDYLPRKDLLQLLCLSESFGHQNVRISFLFISRSKQWDYYKNQDINQRIYDLIKIKPYSFKEAYTILKDKCELAFKENVISEDLIAQLAQIVSERKNMRYGIKYLRKLGIYVDKHEIEKISFEMLNEIPKEFYFEYSEALENLKEHELLTFYSIITILSNPKITTTEPIYIEYQNVCKKFKKKPHVIMVLRRHIRSLAKFNLVKTEVIGSPRKGRYNEISLSYDPSGIKKEVEMFLNQKLG</sequence>
<dbReference type="InterPro" id="IPR036388">
    <property type="entry name" value="WH-like_DNA-bd_sf"/>
</dbReference>
<dbReference type="SUPFAM" id="SSF46785">
    <property type="entry name" value="Winged helix' DNA-binding domain"/>
    <property type="match status" value="1"/>
</dbReference>
<proteinExistence type="inferred from homology"/>
<evidence type="ECO:0000259" key="3">
    <source>
        <dbReference type="SMART" id="SM01074"/>
    </source>
</evidence>
<evidence type="ECO:0000313" key="4">
    <source>
        <dbReference type="EMBL" id="KKN61153.1"/>
    </source>
</evidence>
<dbReference type="Gene3D" id="3.40.50.300">
    <property type="entry name" value="P-loop containing nucleotide triphosphate hydrolases"/>
    <property type="match status" value="1"/>
</dbReference>
<dbReference type="GO" id="GO:0006260">
    <property type="term" value="P:DNA replication"/>
    <property type="evidence" value="ECO:0007669"/>
    <property type="project" value="UniProtKB-KW"/>
</dbReference>
<dbReference type="Pfam" id="PF13401">
    <property type="entry name" value="AAA_22"/>
    <property type="match status" value="1"/>
</dbReference>